<dbReference type="InterPro" id="IPR015797">
    <property type="entry name" value="NUDIX_hydrolase-like_dom_sf"/>
</dbReference>
<dbReference type="PANTHER" id="PTHR10885">
    <property type="entry name" value="ISOPENTENYL-DIPHOSPHATE DELTA-ISOMERASE"/>
    <property type="match status" value="1"/>
</dbReference>
<dbReference type="Gene3D" id="3.90.79.10">
    <property type="entry name" value="Nucleoside Triphosphate Pyrophosphohydrolase"/>
    <property type="match status" value="1"/>
</dbReference>
<comment type="caution">
    <text evidence="2">The sequence shown here is derived from an EMBL/GenBank/DDBJ whole genome shotgun (WGS) entry which is preliminary data.</text>
</comment>
<gene>
    <name evidence="2" type="ORF">UV61_C0009G0025</name>
</gene>
<proteinExistence type="predicted"/>
<dbReference type="SUPFAM" id="SSF55811">
    <property type="entry name" value="Nudix"/>
    <property type="match status" value="1"/>
</dbReference>
<sequence>MLTTDNQKELFDLVNESDEVIGRVKRGDAHKNPKLIHRAIGILVFSTDGELFMQRRSSSKDTDPGKWSVSAAGHVNSGHTYLSSARRELREELGIKSKLTFVQKHMVRTPQETEINAIFKTQHNGPFRLHPEEISEGQFFSLPQLEQQISAGQIQVTPHSLVTLKTVCHILLDQNISPILQKIF</sequence>
<name>A0A0G1FI16_9BACT</name>
<accession>A0A0G1FI16</accession>
<organism evidence="2 3">
    <name type="scientific">Candidatus Gottesmanbacteria bacterium GW2011_GWB1_43_11</name>
    <dbReference type="NCBI Taxonomy" id="1618446"/>
    <lineage>
        <taxon>Bacteria</taxon>
        <taxon>Candidatus Gottesmaniibacteriota</taxon>
    </lineage>
</organism>
<dbReference type="Proteomes" id="UP000034050">
    <property type="component" value="Unassembled WGS sequence"/>
</dbReference>
<dbReference type="InterPro" id="IPR000086">
    <property type="entry name" value="NUDIX_hydrolase_dom"/>
</dbReference>
<keyword evidence="2" id="KW-0808">Transferase</keyword>
<dbReference type="STRING" id="1618446.UV61_C0009G0025"/>
<dbReference type="EMBL" id="LCFD01000009">
    <property type="protein sequence ID" value="KKS86498.1"/>
    <property type="molecule type" value="Genomic_DNA"/>
</dbReference>
<feature type="domain" description="Nudix hydrolase" evidence="1">
    <location>
        <begin position="35"/>
        <end position="162"/>
    </location>
</feature>
<evidence type="ECO:0000259" key="1">
    <source>
        <dbReference type="PROSITE" id="PS51462"/>
    </source>
</evidence>
<dbReference type="AlphaFoldDB" id="A0A0G1FI16"/>
<reference evidence="2 3" key="1">
    <citation type="journal article" date="2015" name="Nature">
        <title>rRNA introns, odd ribosomes, and small enigmatic genomes across a large radiation of phyla.</title>
        <authorList>
            <person name="Brown C.T."/>
            <person name="Hug L.A."/>
            <person name="Thomas B.C."/>
            <person name="Sharon I."/>
            <person name="Castelle C.J."/>
            <person name="Singh A."/>
            <person name="Wilkins M.J."/>
            <person name="Williams K.H."/>
            <person name="Banfield J.F."/>
        </authorList>
    </citation>
    <scope>NUCLEOTIDE SEQUENCE [LARGE SCALE GENOMIC DNA]</scope>
</reference>
<dbReference type="Pfam" id="PF00293">
    <property type="entry name" value="NUDIX"/>
    <property type="match status" value="1"/>
</dbReference>
<protein>
    <submittedName>
        <fullName evidence="2">Dimethyladenosine transferase</fullName>
    </submittedName>
</protein>
<dbReference type="PANTHER" id="PTHR10885:SF0">
    <property type="entry name" value="ISOPENTENYL-DIPHOSPHATE DELTA-ISOMERASE"/>
    <property type="match status" value="1"/>
</dbReference>
<evidence type="ECO:0000313" key="2">
    <source>
        <dbReference type="EMBL" id="KKS86498.1"/>
    </source>
</evidence>
<dbReference type="GO" id="GO:0016740">
    <property type="term" value="F:transferase activity"/>
    <property type="evidence" value="ECO:0007669"/>
    <property type="project" value="UniProtKB-KW"/>
</dbReference>
<dbReference type="PROSITE" id="PS51462">
    <property type="entry name" value="NUDIX"/>
    <property type="match status" value="1"/>
</dbReference>
<dbReference type="CDD" id="cd04692">
    <property type="entry name" value="NUDIX_Hydrolase"/>
    <property type="match status" value="1"/>
</dbReference>
<evidence type="ECO:0000313" key="3">
    <source>
        <dbReference type="Proteomes" id="UP000034050"/>
    </source>
</evidence>